<dbReference type="HOGENOM" id="CLU_037396_0_0_9"/>
<dbReference type="EMBL" id="CP002400">
    <property type="protein sequence ID" value="ADU26704.1"/>
    <property type="molecule type" value="Genomic_DNA"/>
</dbReference>
<protein>
    <recommendedName>
        <fullName evidence="6">DUF512 domain-containing protein</fullName>
    </recommendedName>
</protein>
<feature type="domain" description="Putative radical SAM N-terminal" evidence="3">
    <location>
        <begin position="66"/>
        <end position="216"/>
    </location>
</feature>
<dbReference type="InterPro" id="IPR045375">
    <property type="entry name" value="Put_radical_SAM-like_N"/>
</dbReference>
<gene>
    <name evidence="4" type="ordered locus">Ethha_1153</name>
</gene>
<dbReference type="InterPro" id="IPR007549">
    <property type="entry name" value="DUF512"/>
</dbReference>
<evidence type="ECO:0008006" key="6">
    <source>
        <dbReference type="Google" id="ProtNLM"/>
    </source>
</evidence>
<dbReference type="STRING" id="663278.Ethha_1153"/>
<evidence type="ECO:0000259" key="3">
    <source>
        <dbReference type="Pfam" id="PF19238"/>
    </source>
</evidence>
<dbReference type="RefSeq" id="WP_013485065.1">
    <property type="nucleotide sequence ID" value="NC_014828.1"/>
</dbReference>
<dbReference type="InterPro" id="IPR013785">
    <property type="entry name" value="Aldolase_TIM"/>
</dbReference>
<dbReference type="SUPFAM" id="SSF102114">
    <property type="entry name" value="Radical SAM enzymes"/>
    <property type="match status" value="1"/>
</dbReference>
<dbReference type="InterPro" id="IPR041489">
    <property type="entry name" value="PDZ_6"/>
</dbReference>
<name>E6U4Z8_ETHHY</name>
<dbReference type="InterPro" id="IPR036034">
    <property type="entry name" value="PDZ_sf"/>
</dbReference>
<feature type="domain" description="PDZ" evidence="2">
    <location>
        <begin position="5"/>
        <end position="53"/>
    </location>
</feature>
<keyword evidence="5" id="KW-1185">Reference proteome</keyword>
<evidence type="ECO:0000259" key="1">
    <source>
        <dbReference type="Pfam" id="PF04459"/>
    </source>
</evidence>
<organism evidence="4 5">
    <name type="scientific">Ethanoligenens harbinense (strain DSM 18485 / JCM 12961 / CGMCC 1.5033 / YUAN-3)</name>
    <dbReference type="NCBI Taxonomy" id="663278"/>
    <lineage>
        <taxon>Bacteria</taxon>
        <taxon>Bacillati</taxon>
        <taxon>Bacillota</taxon>
        <taxon>Clostridia</taxon>
        <taxon>Eubacteriales</taxon>
        <taxon>Oscillospiraceae</taxon>
        <taxon>Ethanoligenens</taxon>
    </lineage>
</organism>
<dbReference type="AlphaFoldDB" id="E6U4Z8"/>
<reference evidence="4 5" key="1">
    <citation type="submission" date="2010-12" db="EMBL/GenBank/DDBJ databases">
        <title>Complete sequence of Ethanoligenens harbinense YUAN-3.</title>
        <authorList>
            <person name="Lucas S."/>
            <person name="Copeland A."/>
            <person name="Lapidus A."/>
            <person name="Cheng J.-F."/>
            <person name="Bruce D."/>
            <person name="Goodwin L."/>
            <person name="Pitluck S."/>
            <person name="Chertkov O."/>
            <person name="Misra M."/>
            <person name="Detter J.C."/>
            <person name="Han C."/>
            <person name="Tapia R."/>
            <person name="Land M."/>
            <person name="Hauser L."/>
            <person name="Jeffries C."/>
            <person name="Kyrpides N."/>
            <person name="Ivanova N."/>
            <person name="Mikhailova N."/>
            <person name="Wang A."/>
            <person name="Mouttaki H."/>
            <person name="He Z."/>
            <person name="Zhou J."/>
            <person name="Hemme C.L."/>
            <person name="Woyke T."/>
        </authorList>
    </citation>
    <scope>NUCLEOTIDE SEQUENCE [LARGE SCALE GENOMIC DNA]</scope>
    <source>
        <strain evidence="5">DSM 18485 / JCM 12961 / CGMCC 1.5033 / YUAN-3</strain>
    </source>
</reference>
<dbReference type="InterPro" id="IPR058240">
    <property type="entry name" value="rSAM_sf"/>
</dbReference>
<proteinExistence type="predicted"/>
<evidence type="ECO:0000259" key="2">
    <source>
        <dbReference type="Pfam" id="PF17820"/>
    </source>
</evidence>
<dbReference type="Proteomes" id="UP000001551">
    <property type="component" value="Chromosome"/>
</dbReference>
<dbReference type="Pfam" id="PF19238">
    <property type="entry name" value="Radical_SAM_2"/>
    <property type="match status" value="1"/>
</dbReference>
<sequence>MGAQITGVEPGSPAHRAGLQCGETLLRIGAHPITDVLDYQFYMTDKRLLLEVADSNGRVRKIRIRKEPYEDLGLSFETYLMDKKRRCQNHCVFCFIDQLPKGLRKTLYFKDDDARLSFLMGNYITLTNLTEQDVDRIIDMHISPINVSVHTTNPALRVRMMGNSHAGEALVHFYRLAEAGTKLNCQLVLCPGLNDGAELARSLADLGALFPAVQSISAVPVGISRYREGLYPLRSFTKEEAGEVVRQIEMFGKAFFKKNGTRLAFAADEFYIKSENPFPDVSFYEDFPQLENGVGMVALLTSQFRQALDAYDGHPLAAPRRVVIATGEAARPYLEDMAHAAEVRISGLSCEVRAIRNDFFGAEITVAGLVTGGDLLAQLGCNLDCDELLLPTAMLRAEGDLFLDDVSLAEVRRALGVNVRPVENDGYAVLDALTGE</sequence>
<evidence type="ECO:0000313" key="5">
    <source>
        <dbReference type="Proteomes" id="UP000001551"/>
    </source>
</evidence>
<dbReference type="Pfam" id="PF17820">
    <property type="entry name" value="PDZ_6"/>
    <property type="match status" value="1"/>
</dbReference>
<feature type="domain" description="DUF512" evidence="1">
    <location>
        <begin position="219"/>
        <end position="423"/>
    </location>
</feature>
<dbReference type="Pfam" id="PF04459">
    <property type="entry name" value="DUF512"/>
    <property type="match status" value="1"/>
</dbReference>
<evidence type="ECO:0000313" key="4">
    <source>
        <dbReference type="EMBL" id="ADU26704.1"/>
    </source>
</evidence>
<dbReference type="eggNOG" id="COG1625">
    <property type="taxonomic scope" value="Bacteria"/>
</dbReference>
<dbReference type="Gene3D" id="2.30.42.10">
    <property type="match status" value="1"/>
</dbReference>
<dbReference type="KEGG" id="eha:Ethha_1153"/>
<dbReference type="Gene3D" id="3.20.20.70">
    <property type="entry name" value="Aldolase class I"/>
    <property type="match status" value="1"/>
</dbReference>
<dbReference type="SUPFAM" id="SSF50156">
    <property type="entry name" value="PDZ domain-like"/>
    <property type="match status" value="1"/>
</dbReference>
<accession>E6U4Z8</accession>